<protein>
    <submittedName>
        <fullName evidence="2">Uncharacterized protein</fullName>
    </submittedName>
</protein>
<evidence type="ECO:0000313" key="3">
    <source>
        <dbReference type="Proteomes" id="UP000545761"/>
    </source>
</evidence>
<feature type="compositionally biased region" description="Gly residues" evidence="1">
    <location>
        <begin position="13"/>
        <end position="22"/>
    </location>
</feature>
<name>A0A7W0IAZ9_9ACTN</name>
<gene>
    <name evidence="2" type="ORF">H1D24_24400</name>
</gene>
<dbReference type="Proteomes" id="UP000545761">
    <property type="component" value="Unassembled WGS sequence"/>
</dbReference>
<evidence type="ECO:0000256" key="1">
    <source>
        <dbReference type="SAM" id="MobiDB-lite"/>
    </source>
</evidence>
<accession>A0A7W0IAZ9</accession>
<reference evidence="2 3" key="1">
    <citation type="submission" date="2020-07" db="EMBL/GenBank/DDBJ databases">
        <title>Streptomyces isolated from Indian soil.</title>
        <authorList>
            <person name="Mandal S."/>
            <person name="Maiti P.K."/>
        </authorList>
    </citation>
    <scope>NUCLEOTIDE SEQUENCE [LARGE SCALE GENOMIC DNA]</scope>
    <source>
        <strain evidence="2 3">PSKA28</strain>
    </source>
</reference>
<dbReference type="AlphaFoldDB" id="A0A7W0IAZ9"/>
<feature type="region of interest" description="Disordered" evidence="1">
    <location>
        <begin position="1"/>
        <end position="22"/>
    </location>
</feature>
<proteinExistence type="predicted"/>
<dbReference type="RefSeq" id="WP_181659796.1">
    <property type="nucleotide sequence ID" value="NZ_JACEHE010000015.1"/>
</dbReference>
<sequence>MGVDRPVPDGRAGSAGGIGGGSLEVSYDDGATWTAVDLERDGEKAAWQGLLKVPDSAEFVSLRASVSDDRGGSVTQEIIRAVGVR</sequence>
<comment type="caution">
    <text evidence="2">The sequence shown here is derived from an EMBL/GenBank/DDBJ whole genome shotgun (WGS) entry which is preliminary data.</text>
</comment>
<dbReference type="EMBL" id="JACEHE010000015">
    <property type="protein sequence ID" value="MBA2948873.1"/>
    <property type="molecule type" value="Genomic_DNA"/>
</dbReference>
<organism evidence="2 3">
    <name type="scientific">Streptomyces himalayensis subsp. himalayensis</name>
    <dbReference type="NCBI Taxonomy" id="2756131"/>
    <lineage>
        <taxon>Bacteria</taxon>
        <taxon>Bacillati</taxon>
        <taxon>Actinomycetota</taxon>
        <taxon>Actinomycetes</taxon>
        <taxon>Kitasatosporales</taxon>
        <taxon>Streptomycetaceae</taxon>
        <taxon>Streptomyces</taxon>
        <taxon>Streptomyces himalayensis</taxon>
    </lineage>
</organism>
<evidence type="ECO:0000313" key="2">
    <source>
        <dbReference type="EMBL" id="MBA2948873.1"/>
    </source>
</evidence>